<gene>
    <name evidence="1" type="ORF">ACH5RR_026298</name>
</gene>
<name>A0ABD2Z436_9GENT</name>
<reference evidence="1 2" key="1">
    <citation type="submission" date="2024-11" db="EMBL/GenBank/DDBJ databases">
        <title>A near-complete genome assembly of Cinchona calisaya.</title>
        <authorList>
            <person name="Lian D.C."/>
            <person name="Zhao X.W."/>
            <person name="Wei L."/>
        </authorList>
    </citation>
    <scope>NUCLEOTIDE SEQUENCE [LARGE SCALE GENOMIC DNA]</scope>
    <source>
        <tissue evidence="1">Nenye</tissue>
    </source>
</reference>
<comment type="caution">
    <text evidence="1">The sequence shown here is derived from an EMBL/GenBank/DDBJ whole genome shotgun (WGS) entry which is preliminary data.</text>
</comment>
<dbReference type="EMBL" id="JBJUIK010000011">
    <property type="protein sequence ID" value="KAL3513581.1"/>
    <property type="molecule type" value="Genomic_DNA"/>
</dbReference>
<proteinExistence type="predicted"/>
<protein>
    <submittedName>
        <fullName evidence="1">Uncharacterized protein</fullName>
    </submittedName>
</protein>
<evidence type="ECO:0000313" key="2">
    <source>
        <dbReference type="Proteomes" id="UP001630127"/>
    </source>
</evidence>
<evidence type="ECO:0000313" key="1">
    <source>
        <dbReference type="EMBL" id="KAL3513581.1"/>
    </source>
</evidence>
<dbReference type="Proteomes" id="UP001630127">
    <property type="component" value="Unassembled WGS sequence"/>
</dbReference>
<accession>A0ABD2Z436</accession>
<organism evidence="1 2">
    <name type="scientific">Cinchona calisaya</name>
    <dbReference type="NCBI Taxonomy" id="153742"/>
    <lineage>
        <taxon>Eukaryota</taxon>
        <taxon>Viridiplantae</taxon>
        <taxon>Streptophyta</taxon>
        <taxon>Embryophyta</taxon>
        <taxon>Tracheophyta</taxon>
        <taxon>Spermatophyta</taxon>
        <taxon>Magnoliopsida</taxon>
        <taxon>eudicotyledons</taxon>
        <taxon>Gunneridae</taxon>
        <taxon>Pentapetalae</taxon>
        <taxon>asterids</taxon>
        <taxon>lamiids</taxon>
        <taxon>Gentianales</taxon>
        <taxon>Rubiaceae</taxon>
        <taxon>Cinchonoideae</taxon>
        <taxon>Cinchoneae</taxon>
        <taxon>Cinchona</taxon>
    </lineage>
</organism>
<dbReference type="AlphaFoldDB" id="A0ABD2Z436"/>
<keyword evidence="2" id="KW-1185">Reference proteome</keyword>
<sequence length="99" mass="10374">MELLLKARELSSTVALVTNHLTIAFQWRRNAGASTTQAPAPASITTDELVATAAHVVHNHSQYAFVGDSDAIAAKKIARKKVPIVASAMVVLAVPASAN</sequence>